<dbReference type="PANTHER" id="PTHR48078:SF6">
    <property type="entry name" value="L-THREONINE DEHYDRATASE CATABOLIC TDCB"/>
    <property type="match status" value="1"/>
</dbReference>
<evidence type="ECO:0000256" key="3">
    <source>
        <dbReference type="ARBA" id="ARBA00023239"/>
    </source>
</evidence>
<dbReference type="AlphaFoldDB" id="A0A1H9DFY5"/>
<keyword evidence="2" id="KW-0663">Pyridoxal phosphate</keyword>
<evidence type="ECO:0000256" key="1">
    <source>
        <dbReference type="ARBA" id="ARBA00001933"/>
    </source>
</evidence>
<evidence type="ECO:0000259" key="4">
    <source>
        <dbReference type="Pfam" id="PF00291"/>
    </source>
</evidence>
<dbReference type="SUPFAM" id="SSF53686">
    <property type="entry name" value="Tryptophan synthase beta subunit-like PLP-dependent enzymes"/>
    <property type="match status" value="1"/>
</dbReference>
<gene>
    <name evidence="5" type="ORF">SAMN05216481_10480</name>
</gene>
<dbReference type="GO" id="GO:0003941">
    <property type="term" value="F:L-serine ammonia-lyase activity"/>
    <property type="evidence" value="ECO:0007669"/>
    <property type="project" value="TreeGrafter"/>
</dbReference>
<reference evidence="5 6" key="1">
    <citation type="submission" date="2016-10" db="EMBL/GenBank/DDBJ databases">
        <authorList>
            <person name="de Groot N.N."/>
        </authorList>
    </citation>
    <scope>NUCLEOTIDE SEQUENCE [LARGE SCALE GENOMIC DNA]</scope>
    <source>
        <strain evidence="5 6">CGMCC 4.3519</strain>
    </source>
</reference>
<sequence>MTTAVEPGPVDLHLAARRIAAHVLRTPLLRIPAAAPELLLKAEHLQRGGSFKMRGAANAVLALKARHIVTGSSGNHGIALAGLAAELGIRLTVVLAAGANQAKAALIRTLGADTIGVAGGVGERDAAARALAAETGAVFVPSSDHPLVVAGQGTVGAEILADAPDAGAVYVPTGGGGLLAGVCLAARDHPVRVVGVEPATMPRYARSLAAGRPLCLPSRDTVADGLRCQRPGTVPYPIVRDRVDDMVTVSDTDVLAAMDLLHRCGIRAEPSGAVALAGALRERGRGRSVAGSVAVVSGGNTTAALRAATARHHLEEIP</sequence>
<dbReference type="GO" id="GO:0004794">
    <property type="term" value="F:threonine deaminase activity"/>
    <property type="evidence" value="ECO:0007669"/>
    <property type="project" value="TreeGrafter"/>
</dbReference>
<keyword evidence="3" id="KW-0456">Lyase</keyword>
<organism evidence="5 6">
    <name type="scientific">Streptomyces radiopugnans</name>
    <dbReference type="NCBI Taxonomy" id="403935"/>
    <lineage>
        <taxon>Bacteria</taxon>
        <taxon>Bacillati</taxon>
        <taxon>Actinomycetota</taxon>
        <taxon>Actinomycetes</taxon>
        <taxon>Kitasatosporales</taxon>
        <taxon>Streptomycetaceae</taxon>
        <taxon>Streptomyces</taxon>
    </lineage>
</organism>
<dbReference type="STRING" id="403935.SAMN05216481_10480"/>
<keyword evidence="6" id="KW-1185">Reference proteome</keyword>
<comment type="cofactor">
    <cofactor evidence="1">
        <name>pyridoxal 5'-phosphate</name>
        <dbReference type="ChEBI" id="CHEBI:597326"/>
    </cofactor>
</comment>
<evidence type="ECO:0000313" key="6">
    <source>
        <dbReference type="Proteomes" id="UP000199055"/>
    </source>
</evidence>
<dbReference type="Pfam" id="PF00291">
    <property type="entry name" value="PALP"/>
    <property type="match status" value="1"/>
</dbReference>
<protein>
    <submittedName>
        <fullName evidence="5">Threonine dehydratase</fullName>
    </submittedName>
</protein>
<dbReference type="InterPro" id="IPR050147">
    <property type="entry name" value="Ser/Thr_Dehydratase"/>
</dbReference>
<dbReference type="EMBL" id="FOET01000004">
    <property type="protein sequence ID" value="SEQ12386.1"/>
    <property type="molecule type" value="Genomic_DNA"/>
</dbReference>
<dbReference type="InterPro" id="IPR036052">
    <property type="entry name" value="TrpB-like_PALP_sf"/>
</dbReference>
<name>A0A1H9DFY5_9ACTN</name>
<evidence type="ECO:0000313" key="5">
    <source>
        <dbReference type="EMBL" id="SEQ12386.1"/>
    </source>
</evidence>
<dbReference type="GO" id="GO:0006565">
    <property type="term" value="P:L-serine catabolic process"/>
    <property type="evidence" value="ECO:0007669"/>
    <property type="project" value="TreeGrafter"/>
</dbReference>
<evidence type="ECO:0000256" key="2">
    <source>
        <dbReference type="ARBA" id="ARBA00022898"/>
    </source>
</evidence>
<dbReference type="PANTHER" id="PTHR48078">
    <property type="entry name" value="THREONINE DEHYDRATASE, MITOCHONDRIAL-RELATED"/>
    <property type="match status" value="1"/>
</dbReference>
<dbReference type="GO" id="GO:0006567">
    <property type="term" value="P:L-threonine catabolic process"/>
    <property type="evidence" value="ECO:0007669"/>
    <property type="project" value="TreeGrafter"/>
</dbReference>
<dbReference type="Gene3D" id="3.40.50.1100">
    <property type="match status" value="2"/>
</dbReference>
<dbReference type="GO" id="GO:0009097">
    <property type="term" value="P:isoleucine biosynthetic process"/>
    <property type="evidence" value="ECO:0007669"/>
    <property type="project" value="TreeGrafter"/>
</dbReference>
<dbReference type="RefSeq" id="WP_093658021.1">
    <property type="nucleotide sequence ID" value="NZ_FOET01000004.1"/>
</dbReference>
<proteinExistence type="predicted"/>
<accession>A0A1H9DFY5</accession>
<feature type="domain" description="Tryptophan synthase beta chain-like PALP" evidence="4">
    <location>
        <begin position="21"/>
        <end position="298"/>
    </location>
</feature>
<dbReference type="InterPro" id="IPR001926">
    <property type="entry name" value="TrpB-like_PALP"/>
</dbReference>
<dbReference type="Proteomes" id="UP000199055">
    <property type="component" value="Unassembled WGS sequence"/>
</dbReference>